<name>A0A9P4I4X8_9PEZI</name>
<organism evidence="2 3">
    <name type="scientific">Rhizodiscina lignyota</name>
    <dbReference type="NCBI Taxonomy" id="1504668"/>
    <lineage>
        <taxon>Eukaryota</taxon>
        <taxon>Fungi</taxon>
        <taxon>Dikarya</taxon>
        <taxon>Ascomycota</taxon>
        <taxon>Pezizomycotina</taxon>
        <taxon>Dothideomycetes</taxon>
        <taxon>Pleosporomycetidae</taxon>
        <taxon>Aulographales</taxon>
        <taxon>Rhizodiscinaceae</taxon>
        <taxon>Rhizodiscina</taxon>
    </lineage>
</organism>
<dbReference type="OrthoDB" id="3357341at2759"/>
<dbReference type="Proteomes" id="UP000799772">
    <property type="component" value="Unassembled WGS sequence"/>
</dbReference>
<evidence type="ECO:0000256" key="1">
    <source>
        <dbReference type="SAM" id="MobiDB-lite"/>
    </source>
</evidence>
<keyword evidence="3" id="KW-1185">Reference proteome</keyword>
<evidence type="ECO:0000313" key="3">
    <source>
        <dbReference type="Proteomes" id="UP000799772"/>
    </source>
</evidence>
<gene>
    <name evidence="2" type="ORF">NA57DRAFT_50041</name>
</gene>
<feature type="compositionally biased region" description="Basic and acidic residues" evidence="1">
    <location>
        <begin position="310"/>
        <end position="367"/>
    </location>
</feature>
<feature type="compositionally biased region" description="Polar residues" evidence="1">
    <location>
        <begin position="276"/>
        <end position="291"/>
    </location>
</feature>
<feature type="compositionally biased region" description="Low complexity" evidence="1">
    <location>
        <begin position="428"/>
        <end position="445"/>
    </location>
</feature>
<protein>
    <submittedName>
        <fullName evidence="2">Uncharacterized protein</fullName>
    </submittedName>
</protein>
<dbReference type="EMBL" id="ML978145">
    <property type="protein sequence ID" value="KAF2092524.1"/>
    <property type="molecule type" value="Genomic_DNA"/>
</dbReference>
<proteinExistence type="predicted"/>
<feature type="non-terminal residue" evidence="2">
    <location>
        <position position="1"/>
    </location>
</feature>
<comment type="caution">
    <text evidence="2">The sequence shown here is derived from an EMBL/GenBank/DDBJ whole genome shotgun (WGS) entry which is preliminary data.</text>
</comment>
<evidence type="ECO:0000313" key="2">
    <source>
        <dbReference type="EMBL" id="KAF2092524.1"/>
    </source>
</evidence>
<reference evidence="2" key="1">
    <citation type="journal article" date="2020" name="Stud. Mycol.">
        <title>101 Dothideomycetes genomes: a test case for predicting lifestyles and emergence of pathogens.</title>
        <authorList>
            <person name="Haridas S."/>
            <person name="Albert R."/>
            <person name="Binder M."/>
            <person name="Bloem J."/>
            <person name="Labutti K."/>
            <person name="Salamov A."/>
            <person name="Andreopoulos B."/>
            <person name="Baker S."/>
            <person name="Barry K."/>
            <person name="Bills G."/>
            <person name="Bluhm B."/>
            <person name="Cannon C."/>
            <person name="Castanera R."/>
            <person name="Culley D."/>
            <person name="Daum C."/>
            <person name="Ezra D."/>
            <person name="Gonzalez J."/>
            <person name="Henrissat B."/>
            <person name="Kuo A."/>
            <person name="Liang C."/>
            <person name="Lipzen A."/>
            <person name="Lutzoni F."/>
            <person name="Magnuson J."/>
            <person name="Mondo S."/>
            <person name="Nolan M."/>
            <person name="Ohm R."/>
            <person name="Pangilinan J."/>
            <person name="Park H.-J."/>
            <person name="Ramirez L."/>
            <person name="Alfaro M."/>
            <person name="Sun H."/>
            <person name="Tritt A."/>
            <person name="Yoshinaga Y."/>
            <person name="Zwiers L.-H."/>
            <person name="Turgeon B."/>
            <person name="Goodwin S."/>
            <person name="Spatafora J."/>
            <person name="Crous P."/>
            <person name="Grigoriev I."/>
        </authorList>
    </citation>
    <scope>NUCLEOTIDE SEQUENCE</scope>
    <source>
        <strain evidence="2">CBS 133067</strain>
    </source>
</reference>
<dbReference type="AlphaFoldDB" id="A0A9P4I4X8"/>
<accession>A0A9P4I4X8</accession>
<feature type="compositionally biased region" description="Low complexity" evidence="1">
    <location>
        <begin position="464"/>
        <end position="476"/>
    </location>
</feature>
<sequence>TKMLDENLPTFFLKQAPDNVKHHHSFYLTYRGSEPEPAYNLKHPDPASPPGKNCYAAALFDSYNPEILYGEVLIRPEWTQPSLSQEDIRKNGGVPPPPQPILPQEFTIQLYNPDQQVVVRQKSGGWGGTPSYNFSMPQQTFRLPSSSALDRQLSDPAADMTTPKINFTWKKDGKLSKDLGCFMTGKSTDQVGKKKHKEPDIIVSMFQALKEVTIYESNYHRIDIEDPKGLEVVLLLSAAVLKEVYFTPLREAFNVVESGQLGLRKHSSTNDVRRQSLPQLRTSSAPNMPTKSSRPAPPADPRSQWEIDNETARLKAAQDTERRAAEGKRREQERADAEAAKKLKKQMDAEEKERRRKQVEVDKETERLRKKYGTTGQDFVPPLPSRQNYAPRPQQQPPQPRPQQYSVQPPRPQQGWHAGPYLGPPTMAGASGPSASQSSFFHSNGLPAKPQGYIKPKKSFWGLGSSRDASASGSDRNVVRRKSSVMF</sequence>
<feature type="region of interest" description="Disordered" evidence="1">
    <location>
        <begin position="265"/>
        <end position="487"/>
    </location>
</feature>